<dbReference type="RefSeq" id="WP_216705221.1">
    <property type="nucleotide sequence ID" value="NZ_CP076668.1"/>
</dbReference>
<evidence type="ECO:0000313" key="1">
    <source>
        <dbReference type="EMBL" id="QWU84535.1"/>
    </source>
</evidence>
<reference evidence="2" key="1">
    <citation type="submission" date="2021-06" db="EMBL/GenBank/DDBJ databases">
        <title>Identification of Pseudomonas cichorii causing bacterial leaf black spot of flue-cured tobacco, a new disease in China.</title>
        <authorList>
            <person name="Lu C.-H."/>
        </authorList>
    </citation>
    <scope>NUCLEOTIDE SEQUENCE [LARGE SCALE GENOMIC DNA]</scope>
    <source>
        <strain evidence="2">LJ2</strain>
    </source>
</reference>
<organism evidence="1 2">
    <name type="scientific">Pseudomonas lijiangensis</name>
    <dbReference type="NCBI Taxonomy" id="2995658"/>
    <lineage>
        <taxon>Bacteria</taxon>
        <taxon>Pseudomonadati</taxon>
        <taxon>Pseudomonadota</taxon>
        <taxon>Gammaproteobacteria</taxon>
        <taxon>Pseudomonadales</taxon>
        <taxon>Pseudomonadaceae</taxon>
        <taxon>Pseudomonas</taxon>
    </lineage>
</organism>
<protein>
    <submittedName>
        <fullName evidence="1">Uncharacterized protein</fullName>
    </submittedName>
</protein>
<evidence type="ECO:0000313" key="2">
    <source>
        <dbReference type="Proteomes" id="UP000683401"/>
    </source>
</evidence>
<proteinExistence type="predicted"/>
<dbReference type="Proteomes" id="UP000683401">
    <property type="component" value="Chromosome"/>
</dbReference>
<name>A0ABX8HW68_9PSED</name>
<gene>
    <name evidence="1" type="ORF">KQP88_07175</name>
</gene>
<keyword evidence="2" id="KW-1185">Reference proteome</keyword>
<dbReference type="EMBL" id="CP076668">
    <property type="protein sequence ID" value="QWU84535.1"/>
    <property type="molecule type" value="Genomic_DNA"/>
</dbReference>
<accession>A0ABX8HW68</accession>
<sequence length="201" mass="21679">MLFVSRGSAANVKVNAGAIGDGTMGNLMDSFAKAAPGSTFRVEEKSGLVSFLYEGELKSVDVSKRTIGILHKFYKGKVYTVSVDNIISVNGHEPWDAYSVKTAPPDGQNIIEWDGGKWLNSYSYDLGFDMETVFSQIPEGTELVMPADFCGTQVPQHGLLALVDYQTGLAILESITSPGQKIKVPMDKVAAIENGVIKPVK</sequence>